<dbReference type="InterPro" id="IPR012533">
    <property type="entry name" value="YcnI-copper_dom"/>
</dbReference>
<feature type="compositionally biased region" description="Low complexity" evidence="1">
    <location>
        <begin position="180"/>
        <end position="193"/>
    </location>
</feature>
<dbReference type="AlphaFoldDB" id="A0A918C4W9"/>
<reference evidence="4" key="2">
    <citation type="submission" date="2020-09" db="EMBL/GenBank/DDBJ databases">
        <authorList>
            <person name="Sun Q."/>
            <person name="Ohkuma M."/>
        </authorList>
    </citation>
    <scope>NUCLEOTIDE SEQUENCE</scope>
    <source>
        <strain evidence="4">JCM 4403</strain>
    </source>
</reference>
<dbReference type="InterPro" id="IPR038507">
    <property type="entry name" value="YcnI-like_sf"/>
</dbReference>
<evidence type="ECO:0000256" key="2">
    <source>
        <dbReference type="SAM" id="SignalP"/>
    </source>
</evidence>
<dbReference type="EMBL" id="BMTU01000019">
    <property type="protein sequence ID" value="GGR06777.1"/>
    <property type="molecule type" value="Genomic_DNA"/>
</dbReference>
<keyword evidence="2" id="KW-0732">Signal</keyword>
<evidence type="ECO:0000313" key="4">
    <source>
        <dbReference type="EMBL" id="GGR06777.1"/>
    </source>
</evidence>
<evidence type="ECO:0000256" key="1">
    <source>
        <dbReference type="SAM" id="MobiDB-lite"/>
    </source>
</evidence>
<accession>A0A918C4W9</accession>
<feature type="chain" id="PRO_5037068313" description="YncI copper-binding domain-containing protein" evidence="2">
    <location>
        <begin position="34"/>
        <end position="249"/>
    </location>
</feature>
<keyword evidence="5" id="KW-1185">Reference proteome</keyword>
<feature type="domain" description="YncI copper-binding" evidence="3">
    <location>
        <begin position="98"/>
        <end position="164"/>
    </location>
</feature>
<name>A0A918C4W9_9ACTN</name>
<feature type="signal peptide" evidence="2">
    <location>
        <begin position="1"/>
        <end position="33"/>
    </location>
</feature>
<dbReference type="RefSeq" id="WP_189561474.1">
    <property type="nucleotide sequence ID" value="NZ_BMTU01000019.1"/>
</dbReference>
<organism evidence="4 5">
    <name type="scientific">Streptomyces pilosus</name>
    <dbReference type="NCBI Taxonomy" id="28893"/>
    <lineage>
        <taxon>Bacteria</taxon>
        <taxon>Bacillati</taxon>
        <taxon>Actinomycetota</taxon>
        <taxon>Actinomycetes</taxon>
        <taxon>Kitasatosporales</taxon>
        <taxon>Streptomycetaceae</taxon>
        <taxon>Streptomyces</taxon>
    </lineage>
</organism>
<dbReference type="Pfam" id="PF07987">
    <property type="entry name" value="DUF1775"/>
    <property type="match status" value="1"/>
</dbReference>
<protein>
    <recommendedName>
        <fullName evidence="3">YncI copper-binding domain-containing protein</fullName>
    </recommendedName>
</protein>
<dbReference type="Gene3D" id="2.60.40.2230">
    <property type="entry name" value="Uncharacterised protein YcnI-like PF07987, DUF1775"/>
    <property type="match status" value="1"/>
</dbReference>
<evidence type="ECO:0000259" key="3">
    <source>
        <dbReference type="Pfam" id="PF07987"/>
    </source>
</evidence>
<feature type="region of interest" description="Disordered" evidence="1">
    <location>
        <begin position="148"/>
        <end position="222"/>
    </location>
</feature>
<comment type="caution">
    <text evidence="4">The sequence shown here is derived from an EMBL/GenBank/DDBJ whole genome shotgun (WGS) entry which is preliminary data.</text>
</comment>
<evidence type="ECO:0000313" key="5">
    <source>
        <dbReference type="Proteomes" id="UP000656732"/>
    </source>
</evidence>
<sequence>MSRPSKARTARRLATVSAVLVAAVVAGAGPANAHTEVKGKNARALAQNVTLDFHAASESSAAGITKLEVVLPAGIVPTDITYEQGPKGWKFDTTGRGWTVSGPELTVGEDADFSVTVRQLPDVRELVFKTLQSYGDGRVDRWVELEDSADDGHGHGHPAPKLKLGPAEPGATPVAPSPTAPATTAAPADASPSGRPDPTGTPSTSRAAGEDASEDDGVSPAVWIGGGAAVALLAAGGVWWSRRRGTPSA</sequence>
<dbReference type="Proteomes" id="UP000656732">
    <property type="component" value="Unassembled WGS sequence"/>
</dbReference>
<reference evidence="4" key="1">
    <citation type="journal article" date="2014" name="Int. J. Syst. Evol. Microbiol.">
        <title>Complete genome sequence of Corynebacterium casei LMG S-19264T (=DSM 44701T), isolated from a smear-ripened cheese.</title>
        <authorList>
            <consortium name="US DOE Joint Genome Institute (JGI-PGF)"/>
            <person name="Walter F."/>
            <person name="Albersmeier A."/>
            <person name="Kalinowski J."/>
            <person name="Ruckert C."/>
        </authorList>
    </citation>
    <scope>NUCLEOTIDE SEQUENCE</scope>
    <source>
        <strain evidence="4">JCM 4403</strain>
    </source>
</reference>
<gene>
    <name evidence="4" type="ORF">GCM10010280_63200</name>
</gene>
<proteinExistence type="predicted"/>